<dbReference type="GO" id="GO:0006103">
    <property type="term" value="P:2-oxoglutarate metabolic process"/>
    <property type="evidence" value="ECO:0007669"/>
    <property type="project" value="TreeGrafter"/>
</dbReference>
<comment type="caution">
    <text evidence="9">The sequence shown here is derived from an EMBL/GenBank/DDBJ whole genome shotgun (WGS) entry which is preliminary data.</text>
</comment>
<evidence type="ECO:0000259" key="8">
    <source>
        <dbReference type="Pfam" id="PF07992"/>
    </source>
</evidence>
<dbReference type="PRINTS" id="PR00368">
    <property type="entry name" value="FADPNR"/>
</dbReference>
<organism evidence="9 10">
    <name type="scientific">Trypanosoma theileri</name>
    <dbReference type="NCBI Taxonomy" id="67003"/>
    <lineage>
        <taxon>Eukaryota</taxon>
        <taxon>Discoba</taxon>
        <taxon>Euglenozoa</taxon>
        <taxon>Kinetoplastea</taxon>
        <taxon>Metakinetoplastina</taxon>
        <taxon>Trypanosomatida</taxon>
        <taxon>Trypanosomatidae</taxon>
        <taxon>Trypanosoma</taxon>
    </lineage>
</organism>
<evidence type="ECO:0000313" key="10">
    <source>
        <dbReference type="Proteomes" id="UP000192257"/>
    </source>
</evidence>
<dbReference type="STRING" id="67003.A0A1X0NK15"/>
<evidence type="ECO:0000256" key="1">
    <source>
        <dbReference type="ARBA" id="ARBA00001974"/>
    </source>
</evidence>
<dbReference type="SUPFAM" id="SSF51905">
    <property type="entry name" value="FAD/NAD(P)-binding domain"/>
    <property type="match status" value="1"/>
</dbReference>
<name>A0A1X0NK15_9TRYP</name>
<feature type="domain" description="FAD/NAD(P)-binding" evidence="8">
    <location>
        <begin position="25"/>
        <end position="353"/>
    </location>
</feature>
<dbReference type="Pfam" id="PF07992">
    <property type="entry name" value="Pyr_redox_2"/>
    <property type="match status" value="1"/>
</dbReference>
<evidence type="ECO:0000256" key="4">
    <source>
        <dbReference type="ARBA" id="ARBA00022827"/>
    </source>
</evidence>
<dbReference type="InterPro" id="IPR023753">
    <property type="entry name" value="FAD/NAD-binding_dom"/>
</dbReference>
<dbReference type="PANTHER" id="PTHR22912:SF222">
    <property type="entry name" value="DEHYDROGENASE, PUTATIVE-RELATED"/>
    <property type="match status" value="1"/>
</dbReference>
<protein>
    <submittedName>
        <fullName evidence="9">Putative dihydrolipoamide dehydrogenase</fullName>
    </submittedName>
</protein>
<feature type="domain" description="Pyridine nucleotide-disulphide oxidoreductase dimerisation" evidence="7">
    <location>
        <begin position="389"/>
        <end position="473"/>
    </location>
</feature>
<dbReference type="OrthoDB" id="361797at2759"/>
<dbReference type="Proteomes" id="UP000192257">
    <property type="component" value="Unassembled WGS sequence"/>
</dbReference>
<dbReference type="GO" id="GO:0004148">
    <property type="term" value="F:dihydrolipoyl dehydrogenase (NADH) activity"/>
    <property type="evidence" value="ECO:0007669"/>
    <property type="project" value="TreeGrafter"/>
</dbReference>
<dbReference type="Gene3D" id="3.50.50.60">
    <property type="entry name" value="FAD/NAD(P)-binding domain"/>
    <property type="match status" value="2"/>
</dbReference>
<dbReference type="GO" id="GO:0050660">
    <property type="term" value="F:flavin adenine dinucleotide binding"/>
    <property type="evidence" value="ECO:0007669"/>
    <property type="project" value="TreeGrafter"/>
</dbReference>
<dbReference type="FunFam" id="3.30.390.30:FF:000001">
    <property type="entry name" value="Dihydrolipoyl dehydrogenase"/>
    <property type="match status" value="1"/>
</dbReference>
<proteinExistence type="inferred from homology"/>
<dbReference type="Pfam" id="PF02852">
    <property type="entry name" value="Pyr_redox_dim"/>
    <property type="match status" value="1"/>
</dbReference>
<dbReference type="GO" id="GO:0045252">
    <property type="term" value="C:oxoglutarate dehydrogenase complex"/>
    <property type="evidence" value="ECO:0007669"/>
    <property type="project" value="TreeGrafter"/>
</dbReference>
<dbReference type="InterPro" id="IPR016156">
    <property type="entry name" value="FAD/NAD-linked_Rdtase_dimer_sf"/>
</dbReference>
<reference evidence="9 10" key="1">
    <citation type="submission" date="2017-03" db="EMBL/GenBank/DDBJ databases">
        <title>An alternative strategy for trypanosome survival in the mammalian bloodstream revealed through genome and transcriptome analysis of the ubiquitous bovine parasite Trypanosoma (Megatrypanum) theileri.</title>
        <authorList>
            <person name="Kelly S."/>
            <person name="Ivens A."/>
            <person name="Mott A."/>
            <person name="O'Neill E."/>
            <person name="Emms D."/>
            <person name="Macleod O."/>
            <person name="Voorheis P."/>
            <person name="Matthews J."/>
            <person name="Matthews K."/>
            <person name="Carrington M."/>
        </authorList>
    </citation>
    <scope>NUCLEOTIDE SEQUENCE [LARGE SCALE GENOMIC DNA]</scope>
    <source>
        <strain evidence="9">Edinburgh</strain>
    </source>
</reference>
<sequence length="586" mass="64865">MFSFARVLYSRPIKITRLAANMPHFDVCVIGGGPAGIAAALRAVDYNKRVCLVEAKRMGGADLWNGALQSKTLWEMAKYVSRLSGQASHRVFEEDVVKGLKEKVNDVRIRETLEEVSKTRERQLLDGLKAAGVTLVYGKGIFSSPHELDVHSTNTGEYHVLTADYFIIATGSVPRNHEYLVTDGRRVVTTDTIMQLPIPSSLVIIGAGAAGCEFASIYANLGRTKVSLIDKAPRILPMEDEDIALFVQNQLERRGVTMHHNCTLFDLESWEKGEKGGCIYSVRRNDEGGAVHPVETHRAELALLSVGRVPNFYGLGLENTSCKVSDGVIVVDAFNRCVPHKHIYVIGDAAADRALVNLGEAQGRGAVDHMYSEKLARSINSSVLTNLTTVMFLEEEVACVGLNEQQCQQRNLSYMVARFDYEHLSRAIAMGETAGFCKVIVTNDREKRLLGVRAVGAHAGSIVEVASLAIRRMDSVYGLLQLTTSYPSVVQGFLECIRMILGRSSVKPNTTPRMTLNIWHPSHFERGRTYSDEMENEARSSKEWNTDNRQYELEMARMRHSVVEDVLRDRAAAAASAADNNNNNSK</sequence>
<keyword evidence="10" id="KW-1185">Reference proteome</keyword>
<keyword evidence="6" id="KW-0520">NAD</keyword>
<keyword evidence="5" id="KW-0560">Oxidoreductase</keyword>
<accession>A0A1X0NK15</accession>
<dbReference type="Gene3D" id="3.30.390.30">
    <property type="match status" value="1"/>
</dbReference>
<dbReference type="AlphaFoldDB" id="A0A1X0NK15"/>
<evidence type="ECO:0000313" key="9">
    <source>
        <dbReference type="EMBL" id="ORC84519.1"/>
    </source>
</evidence>
<dbReference type="SUPFAM" id="SSF55424">
    <property type="entry name" value="FAD/NAD-linked reductases, dimerisation (C-terminal) domain"/>
    <property type="match status" value="1"/>
</dbReference>
<evidence type="ECO:0000256" key="2">
    <source>
        <dbReference type="ARBA" id="ARBA00007532"/>
    </source>
</evidence>
<evidence type="ECO:0000259" key="7">
    <source>
        <dbReference type="Pfam" id="PF02852"/>
    </source>
</evidence>
<evidence type="ECO:0000256" key="6">
    <source>
        <dbReference type="ARBA" id="ARBA00023027"/>
    </source>
</evidence>
<evidence type="ECO:0000256" key="5">
    <source>
        <dbReference type="ARBA" id="ARBA00023002"/>
    </source>
</evidence>
<dbReference type="GeneID" id="39989964"/>
<comment type="similarity">
    <text evidence="2">Belongs to the class-I pyridine nucleotide-disulfide oxidoreductase family.</text>
</comment>
<dbReference type="PANTHER" id="PTHR22912">
    <property type="entry name" value="DISULFIDE OXIDOREDUCTASE"/>
    <property type="match status" value="1"/>
</dbReference>
<dbReference type="InterPro" id="IPR050151">
    <property type="entry name" value="Class-I_Pyr_Nuc-Dis_Oxidored"/>
</dbReference>
<dbReference type="InterPro" id="IPR004099">
    <property type="entry name" value="Pyr_nucl-diS_OxRdtase_dimer"/>
</dbReference>
<dbReference type="InterPro" id="IPR036188">
    <property type="entry name" value="FAD/NAD-bd_sf"/>
</dbReference>
<keyword evidence="3" id="KW-0285">Flavoprotein</keyword>
<comment type="cofactor">
    <cofactor evidence="1">
        <name>FAD</name>
        <dbReference type="ChEBI" id="CHEBI:57692"/>
    </cofactor>
</comment>
<dbReference type="EMBL" id="NBCO01000044">
    <property type="protein sequence ID" value="ORC84519.1"/>
    <property type="molecule type" value="Genomic_DNA"/>
</dbReference>
<dbReference type="RefSeq" id="XP_028878585.1">
    <property type="nucleotide sequence ID" value="XM_029030184.1"/>
</dbReference>
<evidence type="ECO:0000256" key="3">
    <source>
        <dbReference type="ARBA" id="ARBA00022630"/>
    </source>
</evidence>
<keyword evidence="4" id="KW-0274">FAD</keyword>
<dbReference type="VEuPathDB" id="TriTrypDB:TM35_000441750"/>
<gene>
    <name evidence="9" type="ORF">TM35_000441750</name>
</gene>
<dbReference type="PRINTS" id="PR00411">
    <property type="entry name" value="PNDRDTASEI"/>
</dbReference>
<dbReference type="GO" id="GO:0005739">
    <property type="term" value="C:mitochondrion"/>
    <property type="evidence" value="ECO:0007669"/>
    <property type="project" value="TreeGrafter"/>
</dbReference>